<gene>
    <name evidence="2" type="ORF">IV36_GL000832</name>
</gene>
<evidence type="ECO:0000313" key="3">
    <source>
        <dbReference type="Proteomes" id="UP000051727"/>
    </source>
</evidence>
<dbReference type="STRING" id="1618.IV36_GL000832"/>
<dbReference type="GO" id="GO:0006352">
    <property type="term" value="P:DNA-templated transcription initiation"/>
    <property type="evidence" value="ECO:0007669"/>
    <property type="project" value="InterPro"/>
</dbReference>
<dbReference type="EMBL" id="JQAR01000002">
    <property type="protein sequence ID" value="KRN33099.1"/>
    <property type="molecule type" value="Genomic_DNA"/>
</dbReference>
<accession>A0A0R2G026</accession>
<proteinExistence type="predicted"/>
<protein>
    <recommendedName>
        <fullName evidence="1">RNA polymerase sigma-70 region 2 domain-containing protein</fullName>
    </recommendedName>
</protein>
<feature type="domain" description="RNA polymerase sigma-70 region 2" evidence="1">
    <location>
        <begin position="18"/>
        <end position="88"/>
    </location>
</feature>
<comment type="caution">
    <text evidence="2">The sequence shown here is derived from an EMBL/GenBank/DDBJ whole genome shotgun (WGS) entry which is preliminary data.</text>
</comment>
<name>A0A0R2G026_9LACO</name>
<dbReference type="Pfam" id="PF04542">
    <property type="entry name" value="Sigma70_r2"/>
    <property type="match status" value="1"/>
</dbReference>
<dbReference type="AlphaFoldDB" id="A0A0R2G026"/>
<dbReference type="OrthoDB" id="2248780at2"/>
<dbReference type="Proteomes" id="UP000051727">
    <property type="component" value="Unassembled WGS sequence"/>
</dbReference>
<evidence type="ECO:0000313" key="2">
    <source>
        <dbReference type="EMBL" id="KRN33099.1"/>
    </source>
</evidence>
<dbReference type="SUPFAM" id="SSF88946">
    <property type="entry name" value="Sigma2 domain of RNA polymerase sigma factors"/>
    <property type="match status" value="1"/>
</dbReference>
<dbReference type="InterPro" id="IPR013325">
    <property type="entry name" value="RNA_pol_sigma_r2"/>
</dbReference>
<dbReference type="PATRIC" id="fig|1618.3.peg.841"/>
<dbReference type="InterPro" id="IPR007627">
    <property type="entry name" value="RNA_pol_sigma70_r2"/>
</dbReference>
<organism evidence="2 3">
    <name type="scientific">Liquorilactobacillus mali</name>
    <dbReference type="NCBI Taxonomy" id="1618"/>
    <lineage>
        <taxon>Bacteria</taxon>
        <taxon>Bacillati</taxon>
        <taxon>Bacillota</taxon>
        <taxon>Bacilli</taxon>
        <taxon>Lactobacillales</taxon>
        <taxon>Lactobacillaceae</taxon>
        <taxon>Liquorilactobacillus</taxon>
    </lineage>
</organism>
<dbReference type="Gene3D" id="1.10.1740.10">
    <property type="match status" value="1"/>
</dbReference>
<evidence type="ECO:0000259" key="1">
    <source>
        <dbReference type="Pfam" id="PF04542"/>
    </source>
</evidence>
<dbReference type="GO" id="GO:0003700">
    <property type="term" value="F:DNA-binding transcription factor activity"/>
    <property type="evidence" value="ECO:0007669"/>
    <property type="project" value="InterPro"/>
</dbReference>
<dbReference type="RefSeq" id="WP_056990394.1">
    <property type="nucleotide sequence ID" value="NZ_JATAAJ010000003.1"/>
</dbReference>
<reference evidence="2 3" key="1">
    <citation type="journal article" date="2015" name="Genome Announc.">
        <title>Expanding the biotechnology potential of lactobacilli through comparative genomics of 213 strains and associated genera.</title>
        <authorList>
            <person name="Sun Z."/>
            <person name="Harris H.M."/>
            <person name="McCann A."/>
            <person name="Guo C."/>
            <person name="Argimon S."/>
            <person name="Zhang W."/>
            <person name="Yang X."/>
            <person name="Jeffery I.B."/>
            <person name="Cooney J.C."/>
            <person name="Kagawa T.F."/>
            <person name="Liu W."/>
            <person name="Song Y."/>
            <person name="Salvetti E."/>
            <person name="Wrobel A."/>
            <person name="Rasinkangas P."/>
            <person name="Parkhill J."/>
            <person name="Rea M.C."/>
            <person name="O'Sullivan O."/>
            <person name="Ritari J."/>
            <person name="Douillard F.P."/>
            <person name="Paul Ross R."/>
            <person name="Yang R."/>
            <person name="Briner A.E."/>
            <person name="Felis G.E."/>
            <person name="de Vos W.M."/>
            <person name="Barrangou R."/>
            <person name="Klaenhammer T.R."/>
            <person name="Caufield P.W."/>
            <person name="Cui Y."/>
            <person name="Zhang H."/>
            <person name="O'Toole P.W."/>
        </authorList>
    </citation>
    <scope>NUCLEOTIDE SEQUENCE [LARGE SCALE GENOMIC DNA]</scope>
    <source>
        <strain evidence="2 3">ATCC 27304</strain>
    </source>
</reference>
<sequence>MSNKISTFAFKHLLKDNNTKLIHGVLKNLGISPSRSDYQDLYQEGCLLYVEAYEDFFATHSSEDLELFGPYAFRRIKWRLLDRVRKEANHQEHCKPLITIHSDEADEDTSYPDPLASNFEGEILSSAFFQELWDKCTLQEQAYLANRVAGISITKMSKMVGVSRQAIYKWRDGVIRKAKKILER</sequence>